<keyword evidence="9" id="KW-1185">Reference proteome</keyword>
<feature type="transmembrane region" description="Helical" evidence="7">
    <location>
        <begin position="143"/>
        <end position="163"/>
    </location>
</feature>
<keyword evidence="5 7" id="KW-0472">Membrane</keyword>
<dbReference type="InterPro" id="IPR008521">
    <property type="entry name" value="Mg_trans_NIPA"/>
</dbReference>
<feature type="compositionally biased region" description="Polar residues" evidence="6">
    <location>
        <begin position="506"/>
        <end position="528"/>
    </location>
</feature>
<feature type="region of interest" description="Disordered" evidence="6">
    <location>
        <begin position="506"/>
        <end position="547"/>
    </location>
</feature>
<keyword evidence="4 7" id="KW-1133">Transmembrane helix</keyword>
<evidence type="ECO:0000256" key="5">
    <source>
        <dbReference type="ARBA" id="ARBA00023136"/>
    </source>
</evidence>
<dbReference type="InterPro" id="IPR037185">
    <property type="entry name" value="EmrE-like"/>
</dbReference>
<evidence type="ECO:0000256" key="6">
    <source>
        <dbReference type="SAM" id="MobiDB-lite"/>
    </source>
</evidence>
<feature type="transmembrane region" description="Helical" evidence="7">
    <location>
        <begin position="183"/>
        <end position="201"/>
    </location>
</feature>
<comment type="caution">
    <text evidence="8">The sequence shown here is derived from an EMBL/GenBank/DDBJ whole genome shotgun (WGS) entry which is preliminary data.</text>
</comment>
<name>A0AAV2RWM7_MEGNR</name>
<feature type="region of interest" description="Disordered" evidence="6">
    <location>
        <begin position="335"/>
        <end position="377"/>
    </location>
</feature>
<dbReference type="Pfam" id="PF05653">
    <property type="entry name" value="Mg_trans_NIPA"/>
    <property type="match status" value="1"/>
</dbReference>
<feature type="compositionally biased region" description="Basic and acidic residues" evidence="6">
    <location>
        <begin position="538"/>
        <end position="547"/>
    </location>
</feature>
<evidence type="ECO:0000256" key="1">
    <source>
        <dbReference type="ARBA" id="ARBA00004141"/>
    </source>
</evidence>
<dbReference type="SUPFAM" id="SSF103481">
    <property type="entry name" value="Multidrug resistance efflux transporter EmrE"/>
    <property type="match status" value="1"/>
</dbReference>
<dbReference type="PANTHER" id="PTHR12570:SF92">
    <property type="entry name" value="SPICHTHYIN, ISOFORM B"/>
    <property type="match status" value="1"/>
</dbReference>
<dbReference type="EMBL" id="CAXKWB010032839">
    <property type="protein sequence ID" value="CAL4141996.1"/>
    <property type="molecule type" value="Genomic_DNA"/>
</dbReference>
<proteinExistence type="inferred from homology"/>
<gene>
    <name evidence="8" type="ORF">MNOR_LOCUS28964</name>
</gene>
<evidence type="ECO:0000313" key="9">
    <source>
        <dbReference type="Proteomes" id="UP001497623"/>
    </source>
</evidence>
<keyword evidence="3 7" id="KW-0812">Transmembrane</keyword>
<accession>A0AAV2RWM7</accession>
<evidence type="ECO:0000256" key="4">
    <source>
        <dbReference type="ARBA" id="ARBA00022989"/>
    </source>
</evidence>
<feature type="transmembrane region" description="Helical" evidence="7">
    <location>
        <begin position="278"/>
        <end position="299"/>
    </location>
</feature>
<dbReference type="GO" id="GO:0015095">
    <property type="term" value="F:magnesium ion transmembrane transporter activity"/>
    <property type="evidence" value="ECO:0007669"/>
    <property type="project" value="InterPro"/>
</dbReference>
<sequence>MSNLSIGSTMEVTWSSSDSGNMTNITEIPDVETGPQWVPLDTFIGLILAFASCFFIGISVIYKKLALRDLEDDGKTRAVDGGFGYLRKPRWWLGISLMAIGELSNFVAYIFAPATLVTPLGVFSIVCTAALSPFFLKEKIGLIGKLGCVLVLVGCMIVTLCGPKDREINSMEELESQLLNVGFLIYGLLVVVISIIFMALVPRYGHQYVILYITICSSFGSLSVMFCKGVGLAIKQTIGGVNGFTNWATWVCLIALIGSLLIETVYMQRALDLFSSSVFMSVNYVMFTSMVIIASSILYTELRELGAINIILTLLGFIVNIVALFMLHLDKEENKTEDSPEIPESNNNDTPLPIKTAKGGLNSVEQGTPLLGGSLGGKTPSSPLAGINLPHTIFPKTNSCMSLISQTSLPNANEKEDKPKVSTTNNHKNNDNISEHSTTSSTNKSHSSVSSNNSSNSSSNSHSDVEHSLRKRPLKDHSCQTEGTHCRSASGCYCEVPLINELHSSTSRIGGSSGQLNRSLSYESSTGSGEDIDDTVESQDHKQVLIK</sequence>
<dbReference type="GO" id="GO:0016020">
    <property type="term" value="C:membrane"/>
    <property type="evidence" value="ECO:0007669"/>
    <property type="project" value="UniProtKB-SubCell"/>
</dbReference>
<evidence type="ECO:0000256" key="7">
    <source>
        <dbReference type="SAM" id="Phobius"/>
    </source>
</evidence>
<comment type="subcellular location">
    <subcellularLocation>
        <location evidence="1">Membrane</location>
        <topology evidence="1">Multi-pass membrane protein</topology>
    </subcellularLocation>
</comment>
<feature type="transmembrane region" description="Helical" evidence="7">
    <location>
        <begin position="43"/>
        <end position="62"/>
    </location>
</feature>
<feature type="compositionally biased region" description="Low complexity" evidence="6">
    <location>
        <begin position="435"/>
        <end position="462"/>
    </location>
</feature>
<organism evidence="8 9">
    <name type="scientific">Meganyctiphanes norvegica</name>
    <name type="common">Northern krill</name>
    <name type="synonym">Thysanopoda norvegica</name>
    <dbReference type="NCBI Taxonomy" id="48144"/>
    <lineage>
        <taxon>Eukaryota</taxon>
        <taxon>Metazoa</taxon>
        <taxon>Ecdysozoa</taxon>
        <taxon>Arthropoda</taxon>
        <taxon>Crustacea</taxon>
        <taxon>Multicrustacea</taxon>
        <taxon>Malacostraca</taxon>
        <taxon>Eumalacostraca</taxon>
        <taxon>Eucarida</taxon>
        <taxon>Euphausiacea</taxon>
        <taxon>Euphausiidae</taxon>
        <taxon>Meganyctiphanes</taxon>
    </lineage>
</organism>
<feature type="region of interest" description="Disordered" evidence="6">
    <location>
        <begin position="409"/>
        <end position="487"/>
    </location>
</feature>
<feature type="transmembrane region" description="Helical" evidence="7">
    <location>
        <begin position="305"/>
        <end position="327"/>
    </location>
</feature>
<evidence type="ECO:0000256" key="2">
    <source>
        <dbReference type="ARBA" id="ARBA00007230"/>
    </source>
</evidence>
<feature type="transmembrane region" description="Helical" evidence="7">
    <location>
        <begin position="208"/>
        <end position="227"/>
    </location>
</feature>
<reference evidence="8 9" key="1">
    <citation type="submission" date="2024-05" db="EMBL/GenBank/DDBJ databases">
        <authorList>
            <person name="Wallberg A."/>
        </authorList>
    </citation>
    <scope>NUCLEOTIDE SEQUENCE [LARGE SCALE GENOMIC DNA]</scope>
</reference>
<protein>
    <recommendedName>
        <fullName evidence="10">Magnesium transporter NIPA2</fullName>
    </recommendedName>
</protein>
<comment type="similarity">
    <text evidence="2">Belongs to the NIPA family.</text>
</comment>
<feature type="non-terminal residue" evidence="8">
    <location>
        <position position="547"/>
    </location>
</feature>
<evidence type="ECO:0000256" key="3">
    <source>
        <dbReference type="ARBA" id="ARBA00022692"/>
    </source>
</evidence>
<dbReference type="PANTHER" id="PTHR12570">
    <property type="match status" value="1"/>
</dbReference>
<feature type="transmembrane region" description="Helical" evidence="7">
    <location>
        <begin position="247"/>
        <end position="266"/>
    </location>
</feature>
<dbReference type="AlphaFoldDB" id="A0AAV2RWM7"/>
<evidence type="ECO:0000313" key="8">
    <source>
        <dbReference type="EMBL" id="CAL4141996.1"/>
    </source>
</evidence>
<dbReference type="Proteomes" id="UP001497623">
    <property type="component" value="Unassembled WGS sequence"/>
</dbReference>
<evidence type="ECO:0008006" key="10">
    <source>
        <dbReference type="Google" id="ProtNLM"/>
    </source>
</evidence>